<organism evidence="1 2">
    <name type="scientific">Rhizophagus irregularis (strain DAOM 197198w)</name>
    <name type="common">Glomus intraradices</name>
    <dbReference type="NCBI Taxonomy" id="1432141"/>
    <lineage>
        <taxon>Eukaryota</taxon>
        <taxon>Fungi</taxon>
        <taxon>Fungi incertae sedis</taxon>
        <taxon>Mucoromycota</taxon>
        <taxon>Glomeromycotina</taxon>
        <taxon>Glomeromycetes</taxon>
        <taxon>Glomerales</taxon>
        <taxon>Glomeraceae</taxon>
        <taxon>Rhizophagus</taxon>
    </lineage>
</organism>
<dbReference type="AlphaFoldDB" id="A0A015J115"/>
<comment type="caution">
    <text evidence="1">The sequence shown here is derived from an EMBL/GenBank/DDBJ whole genome shotgun (WGS) entry which is preliminary data.</text>
</comment>
<gene>
    <name evidence="1" type="ORF">RirG_154500</name>
</gene>
<dbReference type="HOGENOM" id="CLU_197754_0_0_1"/>
<reference evidence="1 2" key="1">
    <citation type="submission" date="2014-02" db="EMBL/GenBank/DDBJ databases">
        <title>Single nucleus genome sequencing reveals high similarity among nuclei of an endomycorrhizal fungus.</title>
        <authorList>
            <person name="Lin K."/>
            <person name="Geurts R."/>
            <person name="Zhang Z."/>
            <person name="Limpens E."/>
            <person name="Saunders D.G."/>
            <person name="Mu D."/>
            <person name="Pang E."/>
            <person name="Cao H."/>
            <person name="Cha H."/>
            <person name="Lin T."/>
            <person name="Zhou Q."/>
            <person name="Shang Y."/>
            <person name="Li Y."/>
            <person name="Ivanov S."/>
            <person name="Sharma T."/>
            <person name="Velzen R.V."/>
            <person name="Ruijter N.D."/>
            <person name="Aanen D.K."/>
            <person name="Win J."/>
            <person name="Kamoun S."/>
            <person name="Bisseling T."/>
            <person name="Huang S."/>
        </authorList>
    </citation>
    <scope>NUCLEOTIDE SEQUENCE [LARGE SCALE GENOMIC DNA]</scope>
    <source>
        <strain evidence="2">DAOM197198w</strain>
    </source>
</reference>
<dbReference type="Proteomes" id="UP000022910">
    <property type="component" value="Unassembled WGS sequence"/>
</dbReference>
<sequence length="78" mass="9461">MEPSVPLVKFVKNPLYQEFRYIKGKLIIRYDNPFQTQLQYIKILLMIRYIEVPVYRISLCIMLMALKIFTLNVEYNKN</sequence>
<name>A0A015J115_RHIIW</name>
<keyword evidence="2" id="KW-1185">Reference proteome</keyword>
<dbReference type="EMBL" id="JEMT01024051">
    <property type="protein sequence ID" value="EXX63202.1"/>
    <property type="molecule type" value="Genomic_DNA"/>
</dbReference>
<protein>
    <submittedName>
        <fullName evidence="1">Uncharacterized protein</fullName>
    </submittedName>
</protein>
<evidence type="ECO:0000313" key="2">
    <source>
        <dbReference type="Proteomes" id="UP000022910"/>
    </source>
</evidence>
<proteinExistence type="predicted"/>
<accession>A0A015J115</accession>
<evidence type="ECO:0000313" key="1">
    <source>
        <dbReference type="EMBL" id="EXX63202.1"/>
    </source>
</evidence>